<evidence type="ECO:0000313" key="2">
    <source>
        <dbReference type="EMBL" id="KAH3692559.1"/>
    </source>
</evidence>
<reference evidence="2" key="2">
    <citation type="submission" date="2020-11" db="EMBL/GenBank/DDBJ databases">
        <authorList>
            <person name="McCartney M.A."/>
            <person name="Auch B."/>
            <person name="Kono T."/>
            <person name="Mallez S."/>
            <person name="Becker A."/>
            <person name="Gohl D.M."/>
            <person name="Silverstein K.A.T."/>
            <person name="Koren S."/>
            <person name="Bechman K.B."/>
            <person name="Herman A."/>
            <person name="Abrahante J.E."/>
            <person name="Garbe J."/>
        </authorList>
    </citation>
    <scope>NUCLEOTIDE SEQUENCE</scope>
    <source>
        <strain evidence="2">Duluth1</strain>
        <tissue evidence="2">Whole animal</tissue>
    </source>
</reference>
<accession>A0A9D3Y5B3</accession>
<keyword evidence="1" id="KW-1133">Transmembrane helix</keyword>
<dbReference type="AlphaFoldDB" id="A0A9D3Y5B3"/>
<keyword evidence="1" id="KW-0812">Transmembrane</keyword>
<feature type="transmembrane region" description="Helical" evidence="1">
    <location>
        <begin position="12"/>
        <end position="30"/>
    </location>
</feature>
<name>A0A9D3Y5B3_DREPO</name>
<comment type="caution">
    <text evidence="2">The sequence shown here is derived from an EMBL/GenBank/DDBJ whole genome shotgun (WGS) entry which is preliminary data.</text>
</comment>
<keyword evidence="3" id="KW-1185">Reference proteome</keyword>
<reference evidence="2" key="1">
    <citation type="journal article" date="2019" name="bioRxiv">
        <title>The Genome of the Zebra Mussel, Dreissena polymorpha: A Resource for Invasive Species Research.</title>
        <authorList>
            <person name="McCartney M.A."/>
            <person name="Auch B."/>
            <person name="Kono T."/>
            <person name="Mallez S."/>
            <person name="Zhang Y."/>
            <person name="Obille A."/>
            <person name="Becker A."/>
            <person name="Abrahante J.E."/>
            <person name="Garbe J."/>
            <person name="Badalamenti J.P."/>
            <person name="Herman A."/>
            <person name="Mangelson H."/>
            <person name="Liachko I."/>
            <person name="Sullivan S."/>
            <person name="Sone E.D."/>
            <person name="Koren S."/>
            <person name="Silverstein K.A.T."/>
            <person name="Beckman K.B."/>
            <person name="Gohl D.M."/>
        </authorList>
    </citation>
    <scope>NUCLEOTIDE SEQUENCE</scope>
    <source>
        <strain evidence="2">Duluth1</strain>
        <tissue evidence="2">Whole animal</tissue>
    </source>
</reference>
<dbReference type="Proteomes" id="UP000828390">
    <property type="component" value="Unassembled WGS sequence"/>
</dbReference>
<evidence type="ECO:0008006" key="4">
    <source>
        <dbReference type="Google" id="ProtNLM"/>
    </source>
</evidence>
<proteinExistence type="predicted"/>
<protein>
    <recommendedName>
        <fullName evidence="4">Transmembrane protein</fullName>
    </recommendedName>
</protein>
<sequence>MASCCKSRPWFLPVAGLCTIALGLHIFALFHPGWIMMKRDLTEIVRTGGFAEHLEVKEDDLMFKPDASVVEEEKDINEWIKESTIDLNRIEFGLHFGLWNARMCVREKETSTLRITEITDVETDESNVAPKVTEETDEEIVQSVPKIEKKFEHRKHEKHCNCKKISTACALLNSYVFEDPINYGGLLRRNEVLSKENFGYASLKEHQWELCLALGFHALALLSSIGGFWKGCRCGATATVLFLLLAAFLTMAPISRFARYSVNKNNAQIPVYVMPPVSVIIAGCGLFVTVIASFVAFLGTMKNFREKRPGNWYRFNNELELPVDEEKKSKLVFVNDPLPPKPGMDVTA</sequence>
<evidence type="ECO:0000256" key="1">
    <source>
        <dbReference type="SAM" id="Phobius"/>
    </source>
</evidence>
<keyword evidence="1" id="KW-0472">Membrane</keyword>
<evidence type="ECO:0000313" key="3">
    <source>
        <dbReference type="Proteomes" id="UP000828390"/>
    </source>
</evidence>
<feature type="transmembrane region" description="Helical" evidence="1">
    <location>
        <begin position="234"/>
        <end position="254"/>
    </location>
</feature>
<dbReference type="OrthoDB" id="6159486at2759"/>
<organism evidence="2 3">
    <name type="scientific">Dreissena polymorpha</name>
    <name type="common">Zebra mussel</name>
    <name type="synonym">Mytilus polymorpha</name>
    <dbReference type="NCBI Taxonomy" id="45954"/>
    <lineage>
        <taxon>Eukaryota</taxon>
        <taxon>Metazoa</taxon>
        <taxon>Spiralia</taxon>
        <taxon>Lophotrochozoa</taxon>
        <taxon>Mollusca</taxon>
        <taxon>Bivalvia</taxon>
        <taxon>Autobranchia</taxon>
        <taxon>Heteroconchia</taxon>
        <taxon>Euheterodonta</taxon>
        <taxon>Imparidentia</taxon>
        <taxon>Neoheterodontei</taxon>
        <taxon>Myida</taxon>
        <taxon>Dreissenoidea</taxon>
        <taxon>Dreissenidae</taxon>
        <taxon>Dreissena</taxon>
    </lineage>
</organism>
<dbReference type="EMBL" id="JAIWYP010000021">
    <property type="protein sequence ID" value="KAH3692558.1"/>
    <property type="molecule type" value="Genomic_DNA"/>
</dbReference>
<dbReference type="EMBL" id="JAIWYP010000021">
    <property type="protein sequence ID" value="KAH3692559.1"/>
    <property type="molecule type" value="Genomic_DNA"/>
</dbReference>
<gene>
    <name evidence="2" type="ORF">DPMN_193107</name>
</gene>
<feature type="transmembrane region" description="Helical" evidence="1">
    <location>
        <begin position="274"/>
        <end position="298"/>
    </location>
</feature>